<evidence type="ECO:0000313" key="3">
    <source>
        <dbReference type="Proteomes" id="UP001221142"/>
    </source>
</evidence>
<protein>
    <submittedName>
        <fullName evidence="2">Uncharacterized protein</fullName>
    </submittedName>
</protein>
<keyword evidence="1" id="KW-0472">Membrane</keyword>
<feature type="transmembrane region" description="Helical" evidence="1">
    <location>
        <begin position="35"/>
        <end position="53"/>
    </location>
</feature>
<keyword evidence="1" id="KW-0812">Transmembrane</keyword>
<keyword evidence="3" id="KW-1185">Reference proteome</keyword>
<organism evidence="2 3">
    <name type="scientific">Roridomyces roridus</name>
    <dbReference type="NCBI Taxonomy" id="1738132"/>
    <lineage>
        <taxon>Eukaryota</taxon>
        <taxon>Fungi</taxon>
        <taxon>Dikarya</taxon>
        <taxon>Basidiomycota</taxon>
        <taxon>Agaricomycotina</taxon>
        <taxon>Agaricomycetes</taxon>
        <taxon>Agaricomycetidae</taxon>
        <taxon>Agaricales</taxon>
        <taxon>Marasmiineae</taxon>
        <taxon>Mycenaceae</taxon>
        <taxon>Roridomyces</taxon>
    </lineage>
</organism>
<feature type="transmembrane region" description="Helical" evidence="1">
    <location>
        <begin position="12"/>
        <end position="29"/>
    </location>
</feature>
<dbReference type="AlphaFoldDB" id="A0AAD7CI31"/>
<comment type="caution">
    <text evidence="2">The sequence shown here is derived from an EMBL/GenBank/DDBJ whole genome shotgun (WGS) entry which is preliminary data.</text>
</comment>
<accession>A0AAD7CI31</accession>
<sequence>MPMITLFLRDGLFLFLWIMLYSTAEIIIWHSARPTLAQIPVVISAVFGGRILLNIKNLAYHTSNETVTTIELTTLSQSLPVPRRAGGNRVPWYLQTGEVKDVGSEEIVESIGTTPIKSSFHFGVIRFSVSGSSMCLNRDGRRLHRRL</sequence>
<proteinExistence type="predicted"/>
<dbReference type="EMBL" id="JARKIF010000001">
    <property type="protein sequence ID" value="KAJ7649823.1"/>
    <property type="molecule type" value="Genomic_DNA"/>
</dbReference>
<gene>
    <name evidence="2" type="ORF">FB45DRAFT_1075489</name>
</gene>
<evidence type="ECO:0000256" key="1">
    <source>
        <dbReference type="SAM" id="Phobius"/>
    </source>
</evidence>
<evidence type="ECO:0000313" key="2">
    <source>
        <dbReference type="EMBL" id="KAJ7649823.1"/>
    </source>
</evidence>
<keyword evidence="1" id="KW-1133">Transmembrane helix</keyword>
<dbReference type="Proteomes" id="UP001221142">
    <property type="component" value="Unassembled WGS sequence"/>
</dbReference>
<name>A0AAD7CI31_9AGAR</name>
<reference evidence="2" key="1">
    <citation type="submission" date="2023-03" db="EMBL/GenBank/DDBJ databases">
        <title>Massive genome expansion in bonnet fungi (Mycena s.s.) driven by repeated elements and novel gene families across ecological guilds.</title>
        <authorList>
            <consortium name="Lawrence Berkeley National Laboratory"/>
            <person name="Harder C.B."/>
            <person name="Miyauchi S."/>
            <person name="Viragh M."/>
            <person name="Kuo A."/>
            <person name="Thoen E."/>
            <person name="Andreopoulos B."/>
            <person name="Lu D."/>
            <person name="Skrede I."/>
            <person name="Drula E."/>
            <person name="Henrissat B."/>
            <person name="Morin E."/>
            <person name="Kohler A."/>
            <person name="Barry K."/>
            <person name="LaButti K."/>
            <person name="Morin E."/>
            <person name="Salamov A."/>
            <person name="Lipzen A."/>
            <person name="Mereny Z."/>
            <person name="Hegedus B."/>
            <person name="Baldrian P."/>
            <person name="Stursova M."/>
            <person name="Weitz H."/>
            <person name="Taylor A."/>
            <person name="Grigoriev I.V."/>
            <person name="Nagy L.G."/>
            <person name="Martin F."/>
            <person name="Kauserud H."/>
        </authorList>
    </citation>
    <scope>NUCLEOTIDE SEQUENCE</scope>
    <source>
        <strain evidence="2">9284</strain>
    </source>
</reference>